<dbReference type="AlphaFoldDB" id="A0A5D8Z4Z2"/>
<keyword evidence="1" id="KW-1133">Transmembrane helix</keyword>
<keyword evidence="1" id="KW-0472">Membrane</keyword>
<dbReference type="OrthoDB" id="653003at2"/>
<evidence type="ECO:0000256" key="1">
    <source>
        <dbReference type="SAM" id="Phobius"/>
    </source>
</evidence>
<evidence type="ECO:0000313" key="2">
    <source>
        <dbReference type="EMBL" id="TZF89809.1"/>
    </source>
</evidence>
<keyword evidence="1" id="KW-0812">Transmembrane</keyword>
<organism evidence="2 3">
    <name type="scientific">Cognatilysobacter lacus</name>
    <dbReference type="NCBI Taxonomy" id="1643323"/>
    <lineage>
        <taxon>Bacteria</taxon>
        <taxon>Pseudomonadati</taxon>
        <taxon>Pseudomonadota</taxon>
        <taxon>Gammaproteobacteria</taxon>
        <taxon>Lysobacterales</taxon>
        <taxon>Lysobacteraceae</taxon>
        <taxon>Cognatilysobacter</taxon>
    </lineage>
</organism>
<keyword evidence="3" id="KW-1185">Reference proteome</keyword>
<evidence type="ECO:0000313" key="3">
    <source>
        <dbReference type="Proteomes" id="UP000323164"/>
    </source>
</evidence>
<protein>
    <submittedName>
        <fullName evidence="2">Uncharacterized protein</fullName>
    </submittedName>
</protein>
<dbReference type="Proteomes" id="UP000323164">
    <property type="component" value="Unassembled WGS sequence"/>
</dbReference>
<accession>A0A5D8Z4Z2</accession>
<reference evidence="2 3" key="1">
    <citation type="submission" date="2019-08" db="EMBL/GenBank/DDBJ databases">
        <title>Draft genome sequence of Lysobacter sp. UKS-15.</title>
        <authorList>
            <person name="Im W.-T."/>
        </authorList>
    </citation>
    <scope>NUCLEOTIDE SEQUENCE [LARGE SCALE GENOMIC DNA]</scope>
    <source>
        <strain evidence="2 3">UKS-15</strain>
    </source>
</reference>
<comment type="caution">
    <text evidence="2">The sequence shown here is derived from an EMBL/GenBank/DDBJ whole genome shotgun (WGS) entry which is preliminary data.</text>
</comment>
<gene>
    <name evidence="2" type="ORF">FW784_07850</name>
</gene>
<feature type="transmembrane region" description="Helical" evidence="1">
    <location>
        <begin position="91"/>
        <end position="110"/>
    </location>
</feature>
<dbReference type="RefSeq" id="WP_149352794.1">
    <property type="nucleotide sequence ID" value="NZ_VTRV01000069.1"/>
</dbReference>
<name>A0A5D8Z4Z2_9GAMM</name>
<sequence length="178" mass="19571">MAEIALSLQRLDQIFDTLDPAPFHEKALDRNADAYLVESAGEYPPREPLVVVIHAPPALEHHVADVAAAIHGHFALAHAQAERRHRRRQRIGRISLVTGVGTLAVALLLRLEVERIGGALGGVLDEGLLILAWVALWRPIETIGFDSWESRDERRVLSKLSCVPVRFVALGQASHPDA</sequence>
<proteinExistence type="predicted"/>
<dbReference type="EMBL" id="VTRV01000069">
    <property type="protein sequence ID" value="TZF89809.1"/>
    <property type="molecule type" value="Genomic_DNA"/>
</dbReference>